<evidence type="ECO:0000313" key="1">
    <source>
        <dbReference type="EMBL" id="PTU75405.1"/>
    </source>
</evidence>
<dbReference type="Gene3D" id="3.30.160.100">
    <property type="entry name" value="Ribosome hibernation promotion factor-like"/>
    <property type="match status" value="1"/>
</dbReference>
<dbReference type="InterPro" id="IPR036567">
    <property type="entry name" value="RHF-like"/>
</dbReference>
<comment type="caution">
    <text evidence="1">The sequence shown here is derived from an EMBL/GenBank/DDBJ whole genome shotgun (WGS) entry which is preliminary data.</text>
</comment>
<dbReference type="RefSeq" id="WP_108105674.1">
    <property type="nucleotide sequence ID" value="NZ_QASN01000007.1"/>
</dbReference>
<accession>A0A2T5PCE2</accession>
<dbReference type="AlphaFoldDB" id="A0A2T5PCE2"/>
<dbReference type="InterPro" id="IPR003489">
    <property type="entry name" value="RHF/RaiA"/>
</dbReference>
<dbReference type="OrthoDB" id="121633at2"/>
<dbReference type="SUPFAM" id="SSF69754">
    <property type="entry name" value="Ribosome binding protein Y (YfiA homologue)"/>
    <property type="match status" value="1"/>
</dbReference>
<evidence type="ECO:0000313" key="2">
    <source>
        <dbReference type="Proteomes" id="UP000244064"/>
    </source>
</evidence>
<sequence length="104" mass="11446">MQVLINSNNSIRMSEALQQRCAATVEGALQRFSEQLTRVEVHLTDENGEKSGAQDKRCQIEARIKARDPVSASHKADTLEIALGGAADKLERVLETTLGKLQRT</sequence>
<reference evidence="1 2" key="1">
    <citation type="submission" date="2018-04" db="EMBL/GenBank/DDBJ databases">
        <title>Pseudomonas sp. nov., isolated from mangrove soil.</title>
        <authorList>
            <person name="Chen C."/>
        </authorList>
    </citation>
    <scope>NUCLEOTIDE SEQUENCE [LARGE SCALE GENOMIC DNA]</scope>
    <source>
        <strain evidence="1 2">TC-11</strain>
    </source>
</reference>
<dbReference type="Proteomes" id="UP000244064">
    <property type="component" value="Unassembled WGS sequence"/>
</dbReference>
<dbReference type="Pfam" id="PF02482">
    <property type="entry name" value="Ribosomal_S30AE"/>
    <property type="match status" value="1"/>
</dbReference>
<proteinExistence type="predicted"/>
<organism evidence="1 2">
    <name type="scientific">Pseudomonas mangrovi</name>
    <dbReference type="NCBI Taxonomy" id="2161748"/>
    <lineage>
        <taxon>Bacteria</taxon>
        <taxon>Pseudomonadati</taxon>
        <taxon>Pseudomonadota</taxon>
        <taxon>Gammaproteobacteria</taxon>
        <taxon>Pseudomonadales</taxon>
        <taxon>Pseudomonadaceae</taxon>
        <taxon>Pseudomonas</taxon>
    </lineage>
</organism>
<keyword evidence="2" id="KW-1185">Reference proteome</keyword>
<protein>
    <submittedName>
        <fullName evidence="1">Ribosomal subunit interface protein</fullName>
    </submittedName>
</protein>
<gene>
    <name evidence="1" type="ORF">DBO85_04510</name>
</gene>
<dbReference type="EMBL" id="QASN01000007">
    <property type="protein sequence ID" value="PTU75405.1"/>
    <property type="molecule type" value="Genomic_DNA"/>
</dbReference>
<name>A0A2T5PCE2_9PSED</name>